<sequence length="62" mass="7444">MEELFWEHREKGCGAKRSASSNKEFFLKIATHVFMKKRLIAEEAAWGIPRERLWRQAFSFKQ</sequence>
<proteinExistence type="predicted"/>
<evidence type="ECO:0000313" key="1">
    <source>
        <dbReference type="EMBL" id="OAQ56848.1"/>
    </source>
</evidence>
<comment type="caution">
    <text evidence="1">The sequence shown here is derived from an EMBL/GenBank/DDBJ whole genome shotgun (WGS) entry which is preliminary data.</text>
</comment>
<reference evidence="1 2" key="1">
    <citation type="submission" date="2016-04" db="EMBL/GenBank/DDBJ databases">
        <title>Draft genome of an Enterococcus thailandicus strain isolated from bovine feces.</title>
        <authorList>
            <person name="Beukers A.G."/>
            <person name="Zaheer R."/>
            <person name="Goji N."/>
            <person name="Cook S.R."/>
            <person name="Amoako K."/>
            <person name="Chaves A.V."/>
            <person name="Ward M.P."/>
            <person name="Mcallister T.A."/>
        </authorList>
    </citation>
    <scope>NUCLEOTIDE SEQUENCE [LARGE SCALE GENOMIC DNA]</scope>
    <source>
        <strain evidence="1 2">F0711D 46</strain>
    </source>
</reference>
<keyword evidence="2" id="KW-1185">Reference proteome</keyword>
<accession>A0A179EUH1</accession>
<dbReference type="EMBL" id="LWMN01000001">
    <property type="protein sequence ID" value="OAQ56848.1"/>
    <property type="molecule type" value="Genomic_DNA"/>
</dbReference>
<dbReference type="Proteomes" id="UP000078516">
    <property type="component" value="Unassembled WGS sequence"/>
</dbReference>
<name>A0A179EUH1_ENTTH</name>
<evidence type="ECO:0000313" key="2">
    <source>
        <dbReference type="Proteomes" id="UP000078516"/>
    </source>
</evidence>
<dbReference type="AlphaFoldDB" id="A0A179EUH1"/>
<protein>
    <submittedName>
        <fullName evidence="1">Uncharacterized protein</fullName>
    </submittedName>
</protein>
<gene>
    <name evidence="1" type="ORF">A6E74_00295</name>
</gene>
<organism evidence="1 2">
    <name type="scientific">Enterococcus thailandicus</name>
    <dbReference type="NCBI Taxonomy" id="417368"/>
    <lineage>
        <taxon>Bacteria</taxon>
        <taxon>Bacillati</taxon>
        <taxon>Bacillota</taxon>
        <taxon>Bacilli</taxon>
        <taxon>Lactobacillales</taxon>
        <taxon>Enterococcaceae</taxon>
        <taxon>Enterococcus</taxon>
    </lineage>
</organism>